<feature type="domain" description="Gfo/Idh/MocA-like oxidoreductase N-terminal" evidence="2">
    <location>
        <begin position="1"/>
        <end position="116"/>
    </location>
</feature>
<dbReference type="InterPro" id="IPR050463">
    <property type="entry name" value="Gfo/Idh/MocA_oxidrdct_glycsds"/>
</dbReference>
<name>A0ABP4XBH1_9ACTN</name>
<proteinExistence type="predicted"/>
<dbReference type="SUPFAM" id="SSF51735">
    <property type="entry name" value="NAD(P)-binding Rossmann-fold domains"/>
    <property type="match status" value="1"/>
</dbReference>
<evidence type="ECO:0000313" key="3">
    <source>
        <dbReference type="EMBL" id="GAA1775016.1"/>
    </source>
</evidence>
<dbReference type="Gene3D" id="3.30.360.10">
    <property type="entry name" value="Dihydrodipicolinate Reductase, domain 2"/>
    <property type="match status" value="1"/>
</dbReference>
<dbReference type="EMBL" id="BAAALS010000041">
    <property type="protein sequence ID" value="GAA1775016.1"/>
    <property type="molecule type" value="Genomic_DNA"/>
</dbReference>
<reference evidence="4" key="1">
    <citation type="journal article" date="2019" name="Int. J. Syst. Evol. Microbiol.">
        <title>The Global Catalogue of Microorganisms (GCM) 10K type strain sequencing project: providing services to taxonomists for standard genome sequencing and annotation.</title>
        <authorList>
            <consortium name="The Broad Institute Genomics Platform"/>
            <consortium name="The Broad Institute Genome Sequencing Center for Infectious Disease"/>
            <person name="Wu L."/>
            <person name="Ma J."/>
        </authorList>
    </citation>
    <scope>NUCLEOTIDE SEQUENCE [LARGE SCALE GENOMIC DNA]</scope>
    <source>
        <strain evidence="4">JCM 13249</strain>
    </source>
</reference>
<evidence type="ECO:0000256" key="1">
    <source>
        <dbReference type="ARBA" id="ARBA00023002"/>
    </source>
</evidence>
<sequence>MRFGLVGTGYWAAETHAPALAAHPDVDFAGVWGRTPRKTEKLAHRYGVTAYHDVDELLGDVAAIAIALPPDIQAALAVRAAVAGRHLLLDKPMALTVAAADALLAEVDRQCVAAIVFFTARFSPSIDRFVRDAAAAGGWDGARSVMFARVFDEGNPYAHSYWRRQKGGLWDVGPHALSIILPVLGTVADVMAVHGPNAATHALLRHHCGAVTTLALTLDAPEAAREVETVFYGEHGRLVVPGADRTAVEAFGAAITELIATAAAPEPAHPLGVHFGAEVVAILAAIERAAEEGATVAV</sequence>
<protein>
    <submittedName>
        <fullName evidence="3">Gfo/Idh/MocA family oxidoreductase</fullName>
    </submittedName>
</protein>
<organism evidence="3 4">
    <name type="scientific">Luedemannella helvata</name>
    <dbReference type="NCBI Taxonomy" id="349315"/>
    <lineage>
        <taxon>Bacteria</taxon>
        <taxon>Bacillati</taxon>
        <taxon>Actinomycetota</taxon>
        <taxon>Actinomycetes</taxon>
        <taxon>Micromonosporales</taxon>
        <taxon>Micromonosporaceae</taxon>
        <taxon>Luedemannella</taxon>
    </lineage>
</organism>
<dbReference type="PANTHER" id="PTHR43818:SF11">
    <property type="entry name" value="BCDNA.GH03377"/>
    <property type="match status" value="1"/>
</dbReference>
<evidence type="ECO:0000259" key="2">
    <source>
        <dbReference type="Pfam" id="PF01408"/>
    </source>
</evidence>
<dbReference type="InterPro" id="IPR000683">
    <property type="entry name" value="Gfo/Idh/MocA-like_OxRdtase_N"/>
</dbReference>
<dbReference type="SUPFAM" id="SSF55347">
    <property type="entry name" value="Glyceraldehyde-3-phosphate dehydrogenase-like, C-terminal domain"/>
    <property type="match status" value="1"/>
</dbReference>
<gene>
    <name evidence="3" type="ORF">GCM10009681_53290</name>
</gene>
<comment type="caution">
    <text evidence="3">The sequence shown here is derived from an EMBL/GenBank/DDBJ whole genome shotgun (WGS) entry which is preliminary data.</text>
</comment>
<keyword evidence="1" id="KW-0560">Oxidoreductase</keyword>
<dbReference type="PANTHER" id="PTHR43818">
    <property type="entry name" value="BCDNA.GH03377"/>
    <property type="match status" value="1"/>
</dbReference>
<keyword evidence="4" id="KW-1185">Reference proteome</keyword>
<dbReference type="Pfam" id="PF01408">
    <property type="entry name" value="GFO_IDH_MocA"/>
    <property type="match status" value="1"/>
</dbReference>
<dbReference type="Proteomes" id="UP001500655">
    <property type="component" value="Unassembled WGS sequence"/>
</dbReference>
<dbReference type="RefSeq" id="WP_344087880.1">
    <property type="nucleotide sequence ID" value="NZ_BAAALS010000041.1"/>
</dbReference>
<dbReference type="InterPro" id="IPR036291">
    <property type="entry name" value="NAD(P)-bd_dom_sf"/>
</dbReference>
<accession>A0ABP4XBH1</accession>
<evidence type="ECO:0000313" key="4">
    <source>
        <dbReference type="Proteomes" id="UP001500655"/>
    </source>
</evidence>
<dbReference type="Gene3D" id="3.40.50.720">
    <property type="entry name" value="NAD(P)-binding Rossmann-like Domain"/>
    <property type="match status" value="1"/>
</dbReference>